<dbReference type="EMBL" id="AUXX01000045">
    <property type="protein sequence ID" value="KZN61542.1"/>
    <property type="molecule type" value="Genomic_DNA"/>
</dbReference>
<comment type="caution">
    <text evidence="1">The sequence shown here is derived from an EMBL/GenBank/DDBJ whole genome shotgun (WGS) entry which is preliminary data.</text>
</comment>
<gene>
    <name evidence="1" type="ORF">N478_05565</name>
</gene>
<dbReference type="AlphaFoldDB" id="A0A167JR68"/>
<name>A0A167JR68_9GAMM</name>
<dbReference type="PATRIC" id="fig|1365257.3.peg.4431"/>
<proteinExistence type="predicted"/>
<dbReference type="RefSeq" id="WP_063382640.1">
    <property type="nucleotide sequence ID" value="NZ_AUXX01000045.1"/>
</dbReference>
<evidence type="ECO:0000313" key="1">
    <source>
        <dbReference type="EMBL" id="KZN61542.1"/>
    </source>
</evidence>
<evidence type="ECO:0000313" key="2">
    <source>
        <dbReference type="Proteomes" id="UP000076661"/>
    </source>
</evidence>
<organism evidence="1 2">
    <name type="scientific">Pseudoalteromonas luteoviolacea S4060-1</name>
    <dbReference type="NCBI Taxonomy" id="1365257"/>
    <lineage>
        <taxon>Bacteria</taxon>
        <taxon>Pseudomonadati</taxon>
        <taxon>Pseudomonadota</taxon>
        <taxon>Gammaproteobacteria</taxon>
        <taxon>Alteromonadales</taxon>
        <taxon>Pseudoalteromonadaceae</taxon>
        <taxon>Pseudoalteromonas</taxon>
    </lineage>
</organism>
<reference evidence="1 2" key="1">
    <citation type="submission" date="2013-07" db="EMBL/GenBank/DDBJ databases">
        <title>Comparative Genomic and Metabolomic Analysis of Twelve Strains of Pseudoalteromonas luteoviolacea.</title>
        <authorList>
            <person name="Vynne N.G."/>
            <person name="Mansson M."/>
            <person name="Gram L."/>
        </authorList>
    </citation>
    <scope>NUCLEOTIDE SEQUENCE [LARGE SCALE GENOMIC DNA]</scope>
    <source>
        <strain evidence="1 2">S4060-1</strain>
    </source>
</reference>
<dbReference type="Proteomes" id="UP000076661">
    <property type="component" value="Unassembled WGS sequence"/>
</dbReference>
<protein>
    <submittedName>
        <fullName evidence="1">Uncharacterized protein</fullName>
    </submittedName>
</protein>
<sequence length="117" mass="13261">MGQPNQLQTVPELAVINGSKRELPACFLNARKQLKGDFNSPSRIYAQLPERQKCLLCFAAGFSRTQVGMLWHEMNNDQRLSIRDAIIEFRGLSQQFFDAKAIDPQKFIQGSSFAKVN</sequence>
<accession>A0A167JR68</accession>